<organism evidence="2 3">
    <name type="scientific">Littorina saxatilis</name>
    <dbReference type="NCBI Taxonomy" id="31220"/>
    <lineage>
        <taxon>Eukaryota</taxon>
        <taxon>Metazoa</taxon>
        <taxon>Spiralia</taxon>
        <taxon>Lophotrochozoa</taxon>
        <taxon>Mollusca</taxon>
        <taxon>Gastropoda</taxon>
        <taxon>Caenogastropoda</taxon>
        <taxon>Littorinimorpha</taxon>
        <taxon>Littorinoidea</taxon>
        <taxon>Littorinidae</taxon>
        <taxon>Littorina</taxon>
    </lineage>
</organism>
<sequence length="371" mass="40938">MLYIAALLPVFLFLATEGAVTTTQSPVDCHAHAVAVCNKTQLHLNYCGNDGKIYHDVCTLMHALCENHNLRPNYTNPACRVAHVTTTAKPLTPFEQALFSAIEHGIDDRLQKTKELGISSAQAKPIFSVQDHTHKHYVRNPKCWAYDLDLTSISPWNSNLRNRKAGTLISPRHAVWARHYSIATNSTLRFVTRDGTVVDRRVAASRAVNGKGGHGFYGRDIVVGVLDQDVPDTISFAKVMPHQIMKMYPPHDVHLPVLSTDQEEKALVADFFIFNNKSISLRTPGTSSLHHDFYESKISGDSGNPSFFVLHDQLVLLFTFTTGGAGGGTNLLYYHDEINQIMTQLGGGYQLTEIDLGSFLQGNQAVPALVG</sequence>
<proteinExistence type="predicted"/>
<reference evidence="2 3" key="1">
    <citation type="submission" date="2024-02" db="EMBL/GenBank/DDBJ databases">
        <title>Chromosome-scale genome assembly of the rough periwinkle Littorina saxatilis.</title>
        <authorList>
            <person name="De Jode A."/>
            <person name="Faria R."/>
            <person name="Formenti G."/>
            <person name="Sims Y."/>
            <person name="Smith T.P."/>
            <person name="Tracey A."/>
            <person name="Wood J.M.D."/>
            <person name="Zagrodzka Z.B."/>
            <person name="Johannesson K."/>
            <person name="Butlin R.K."/>
            <person name="Leder E.H."/>
        </authorList>
    </citation>
    <scope>NUCLEOTIDE SEQUENCE [LARGE SCALE GENOMIC DNA]</scope>
    <source>
        <strain evidence="2">Snail1</strain>
        <tissue evidence="2">Muscle</tissue>
    </source>
</reference>
<name>A0AAN9C1N2_9CAEN</name>
<protein>
    <recommendedName>
        <fullName evidence="4">Kazal-like domain-containing protein</fullName>
    </recommendedName>
</protein>
<dbReference type="AlphaFoldDB" id="A0AAN9C1N2"/>
<evidence type="ECO:0000313" key="3">
    <source>
        <dbReference type="Proteomes" id="UP001374579"/>
    </source>
</evidence>
<gene>
    <name evidence="2" type="ORF">V1264_001040</name>
</gene>
<evidence type="ECO:0000313" key="2">
    <source>
        <dbReference type="EMBL" id="KAK7115104.1"/>
    </source>
</evidence>
<evidence type="ECO:0008006" key="4">
    <source>
        <dbReference type="Google" id="ProtNLM"/>
    </source>
</evidence>
<dbReference type="EMBL" id="JBAMIC010000001">
    <property type="protein sequence ID" value="KAK7115104.1"/>
    <property type="molecule type" value="Genomic_DNA"/>
</dbReference>
<comment type="caution">
    <text evidence="2">The sequence shown here is derived from an EMBL/GenBank/DDBJ whole genome shotgun (WGS) entry which is preliminary data.</text>
</comment>
<keyword evidence="3" id="KW-1185">Reference proteome</keyword>
<keyword evidence="1" id="KW-0732">Signal</keyword>
<accession>A0AAN9C1N2</accession>
<feature type="chain" id="PRO_5042837999" description="Kazal-like domain-containing protein" evidence="1">
    <location>
        <begin position="19"/>
        <end position="371"/>
    </location>
</feature>
<feature type="signal peptide" evidence="1">
    <location>
        <begin position="1"/>
        <end position="18"/>
    </location>
</feature>
<evidence type="ECO:0000256" key="1">
    <source>
        <dbReference type="SAM" id="SignalP"/>
    </source>
</evidence>
<dbReference type="Proteomes" id="UP001374579">
    <property type="component" value="Unassembled WGS sequence"/>
</dbReference>